<dbReference type="eggNOG" id="COG0507">
    <property type="taxonomic scope" value="Bacteria"/>
</dbReference>
<keyword evidence="3 11" id="KW-0227">DNA damage</keyword>
<dbReference type="SUPFAM" id="SSF52540">
    <property type="entry name" value="P-loop containing nucleoside triphosphate hydrolases"/>
    <property type="match status" value="2"/>
</dbReference>
<dbReference type="GO" id="GO:0005524">
    <property type="term" value="F:ATP binding"/>
    <property type="evidence" value="ECO:0007669"/>
    <property type="project" value="UniProtKB-UniRule"/>
</dbReference>
<dbReference type="GO" id="GO:0009338">
    <property type="term" value="C:exodeoxyribonuclease V complex"/>
    <property type="evidence" value="ECO:0007669"/>
    <property type="project" value="InterPro"/>
</dbReference>
<dbReference type="PANTHER" id="PTHR43788:SF6">
    <property type="entry name" value="DNA HELICASE B"/>
    <property type="match status" value="1"/>
</dbReference>
<keyword evidence="15" id="KW-1185">Reference proteome</keyword>
<evidence type="ECO:0000256" key="12">
    <source>
        <dbReference type="SAM" id="MobiDB-lite"/>
    </source>
</evidence>
<comment type="catalytic activity">
    <reaction evidence="11">
        <text>ATP + H2O = ADP + phosphate + H(+)</text>
        <dbReference type="Rhea" id="RHEA:13065"/>
        <dbReference type="ChEBI" id="CHEBI:15377"/>
        <dbReference type="ChEBI" id="CHEBI:15378"/>
        <dbReference type="ChEBI" id="CHEBI:30616"/>
        <dbReference type="ChEBI" id="CHEBI:43474"/>
        <dbReference type="ChEBI" id="CHEBI:456216"/>
        <dbReference type="EC" id="5.6.2.3"/>
    </reaction>
</comment>
<keyword evidence="2 11" id="KW-0547">Nucleotide-binding</keyword>
<name>A9BRB0_DELAS</name>
<comment type="subunit">
    <text evidence="11">Heterotrimer of RecB, RecC and RecD. All subunits contribute to DNA-binding.</text>
</comment>
<dbReference type="GO" id="GO:0003677">
    <property type="term" value="F:DNA binding"/>
    <property type="evidence" value="ECO:0007669"/>
    <property type="project" value="UniProtKB-UniRule"/>
</dbReference>
<evidence type="ECO:0000256" key="6">
    <source>
        <dbReference type="ARBA" id="ARBA00022839"/>
    </source>
</evidence>
<evidence type="ECO:0000256" key="8">
    <source>
        <dbReference type="ARBA" id="ARBA00023125"/>
    </source>
</evidence>
<dbReference type="Pfam" id="PF21185">
    <property type="entry name" value="RecD_N"/>
    <property type="match status" value="1"/>
</dbReference>
<keyword evidence="6 11" id="KW-0269">Exonuclease</keyword>
<dbReference type="PANTHER" id="PTHR43788">
    <property type="entry name" value="DNA2/NAM7 HELICASE FAMILY MEMBER"/>
    <property type="match status" value="1"/>
</dbReference>
<evidence type="ECO:0000256" key="4">
    <source>
        <dbReference type="ARBA" id="ARBA00022801"/>
    </source>
</evidence>
<dbReference type="EMBL" id="CP000884">
    <property type="protein sequence ID" value="ABX33168.1"/>
    <property type="molecule type" value="Genomic_DNA"/>
</dbReference>
<evidence type="ECO:0000256" key="3">
    <source>
        <dbReference type="ARBA" id="ARBA00022763"/>
    </source>
</evidence>
<dbReference type="InterPro" id="IPR027785">
    <property type="entry name" value="UvrD-like_helicase_C"/>
</dbReference>
<dbReference type="CDD" id="cd18809">
    <property type="entry name" value="SF1_C_RecD"/>
    <property type="match status" value="1"/>
</dbReference>
<dbReference type="EC" id="5.6.2.3" evidence="11"/>
<proteinExistence type="inferred from homology"/>
<dbReference type="SMART" id="SM00382">
    <property type="entry name" value="AAA"/>
    <property type="match status" value="1"/>
</dbReference>
<organism evidence="14 15">
    <name type="scientific">Delftia acidovorans (strain DSM 14801 / SPH-1)</name>
    <dbReference type="NCBI Taxonomy" id="398578"/>
    <lineage>
        <taxon>Bacteria</taxon>
        <taxon>Pseudomonadati</taxon>
        <taxon>Pseudomonadota</taxon>
        <taxon>Betaproteobacteria</taxon>
        <taxon>Burkholderiales</taxon>
        <taxon>Comamonadaceae</taxon>
        <taxon>Delftia</taxon>
    </lineage>
</organism>
<evidence type="ECO:0000256" key="1">
    <source>
        <dbReference type="ARBA" id="ARBA00022722"/>
    </source>
</evidence>
<keyword evidence="10 11" id="KW-0413">Isomerase</keyword>
<dbReference type="Gene3D" id="3.40.50.300">
    <property type="entry name" value="P-loop containing nucleotide triphosphate hydrolases"/>
    <property type="match status" value="3"/>
</dbReference>
<evidence type="ECO:0000259" key="13">
    <source>
        <dbReference type="SMART" id="SM00382"/>
    </source>
</evidence>
<dbReference type="InterPro" id="IPR027417">
    <property type="entry name" value="P-loop_NTPase"/>
</dbReference>
<gene>
    <name evidence="11" type="primary">recD</name>
    <name evidence="14" type="ordered locus">Daci_0522</name>
</gene>
<comment type="function">
    <text evidence="11">A helicase/nuclease that prepares dsDNA breaks (DSB) for recombinational DNA repair. Binds to DSBs and unwinds DNA via a highly rapid and processive ATP-dependent bidirectional helicase activity. Unwinds dsDNA until it encounters a Chi (crossover hotspot instigator) sequence from the 3' direction. Cuts ssDNA a few nucleotides 3' to the Chi site. The properties and activities of the enzyme are changed at Chi. The Chi-altered holoenzyme produces a long 3'-ssDNA overhang and facilitates RecA-binding to the ssDNA for homologous DNA recombination and repair. Holoenzyme degrades any linearized DNA that is unable to undergo homologous recombination. In the holoenzyme this subunit has ssDNA-dependent ATPase and 5'-3' helicase activity. When added to pre-assembled RecBC greatly stimulates nuclease activity and augments holoenzyme processivity. Negatively regulates the RecA-loading ability of RecBCD.</text>
</comment>
<keyword evidence="4 11" id="KW-0378">Hydrolase</keyword>
<feature type="region of interest" description="Disordered" evidence="12">
    <location>
        <begin position="1"/>
        <end position="46"/>
    </location>
</feature>
<dbReference type="InterPro" id="IPR006344">
    <property type="entry name" value="RecD"/>
</dbReference>
<comment type="similarity">
    <text evidence="11">Belongs to the RecD family.</text>
</comment>
<dbReference type="GO" id="GO:0016887">
    <property type="term" value="F:ATP hydrolysis activity"/>
    <property type="evidence" value="ECO:0007669"/>
    <property type="project" value="RHEA"/>
</dbReference>
<dbReference type="Gene3D" id="1.10.10.1020">
    <property type="entry name" value="RecBCD complex, subunit RecD, N-terminal domain"/>
    <property type="match status" value="1"/>
</dbReference>
<dbReference type="InterPro" id="IPR041851">
    <property type="entry name" value="RecD_N_sf"/>
</dbReference>
<keyword evidence="8 11" id="KW-0238">DNA-binding</keyword>
<dbReference type="InterPro" id="IPR050534">
    <property type="entry name" value="Coronavir_polyprotein_1ab"/>
</dbReference>
<dbReference type="AlphaFoldDB" id="A9BRB0"/>
<reference evidence="15" key="2">
    <citation type="submission" date="2007-11" db="EMBL/GenBank/DDBJ databases">
        <title>Complete sequence of Delftia acidovorans DSM 14801 / SPH-1.</title>
        <authorList>
            <person name="Copeland A."/>
            <person name="Lucas S."/>
            <person name="Lapidus A."/>
            <person name="Barry K."/>
            <person name="Glavina del Rio T."/>
            <person name="Dalin E."/>
            <person name="Tice H."/>
            <person name="Pitluck S."/>
            <person name="Lowry S."/>
            <person name="Clum A."/>
            <person name="Schmutz J."/>
            <person name="Larimer F."/>
            <person name="Land M."/>
            <person name="Hauser L."/>
            <person name="Kyrpides N."/>
            <person name="Kim E."/>
            <person name="Schleheck D."/>
            <person name="Richardson P."/>
        </authorList>
    </citation>
    <scope>NUCLEOTIDE SEQUENCE [LARGE SCALE GENOMIC DNA]</scope>
    <source>
        <strain evidence="15">DSM 14801 / SPH-1</strain>
    </source>
</reference>
<dbReference type="KEGG" id="dac:Daci_0522"/>
<sequence>MSPRPRSRTVDTATLDLFDERPGDDSPGGETPGDASLGGKPPGAVPPDTNELLALLRRWADAGLLRRLDAALASFVAGQDAQAGPALLVAAALLAQMEGRGHSCLPLAPLAGNPNDVLAWPAEALPAQQALWQILPARLSGWVAALGASPVVRVVGDAGQDGGEDLGQPLVLAGADGPAPLLYLRRYWDYERAVAIHVIQRTAVQAVAAQPLDEALARHWLDRLFPPAAGGGPVDWQKLACALALRGRLSVITGGPGTGKTYTAARLLALLFATAPDAGQLRVALAAPTGKAAARLKQSIDGALLQLQGSMGGEIDLAGLVQRMGAARTLHSMLGARPDTRHWGFHAGRQLDVDVLIVDEASMVHLEMMAALLEALPAGARLVLLGDKDQLASVEAGAVLGDLCRDAQAGRYLPDTLDYALRVADQAVPPQFAAPAGDRPPALAQHTVMLRESRRFGGPIGQLARAVNAGHAAQAQALLDAGTQGGTHSELWERQGGGVQAVTELAVGGRGGLASYALYARALQNRPAADGDYEAAHRAWVIDVLQAFERFRLLCAVREGDWGVSGLNRAVEQALEAQGAIRRSGEWYAGRPVMVTRNDAQLGVFNGDIGIALPGGSQGGSHGGSQGGPQGGPGQPLRVYFLQGDELRSVGVSRLAHVETAFAMTVHKSQGSEFEHTALVLPSRGGSVLGRELVYTGITRARQAFSLFSEVPGLLASAVGSPTQRASGLLRWLQD</sequence>
<dbReference type="HAMAP" id="MF_01487">
    <property type="entry name" value="RecD"/>
    <property type="match status" value="1"/>
</dbReference>
<dbReference type="HOGENOM" id="CLU_007524_1_2_4"/>
<evidence type="ECO:0000256" key="11">
    <source>
        <dbReference type="HAMAP-Rule" id="MF_01487"/>
    </source>
</evidence>
<evidence type="ECO:0000256" key="7">
    <source>
        <dbReference type="ARBA" id="ARBA00022840"/>
    </source>
</evidence>
<feature type="region of interest" description="Disordered" evidence="12">
    <location>
        <begin position="616"/>
        <end position="635"/>
    </location>
</feature>
<dbReference type="GO" id="GO:0043139">
    <property type="term" value="F:5'-3' DNA helicase activity"/>
    <property type="evidence" value="ECO:0007669"/>
    <property type="project" value="UniProtKB-UniRule"/>
</dbReference>
<feature type="binding site" evidence="11">
    <location>
        <begin position="254"/>
        <end position="261"/>
    </location>
    <ligand>
        <name>ATP</name>
        <dbReference type="ChEBI" id="CHEBI:30616"/>
    </ligand>
</feature>
<dbReference type="InterPro" id="IPR003593">
    <property type="entry name" value="AAA+_ATPase"/>
</dbReference>
<evidence type="ECO:0000256" key="2">
    <source>
        <dbReference type="ARBA" id="ARBA00022741"/>
    </source>
</evidence>
<comment type="miscellaneous">
    <text evidence="11">In the RecBCD complex, RecB has a slow 3'-5' helicase, an exonuclease activity and loads RecA onto ssDNA, RecD has a fast 5'-3' helicase activity, while RecC stimulates the ATPase and processivity of the RecB helicase and contributes to recognition of the Chi site.</text>
</comment>
<dbReference type="STRING" id="398578.Daci_0522"/>
<keyword evidence="1 11" id="KW-0540">Nuclease</keyword>
<evidence type="ECO:0000313" key="14">
    <source>
        <dbReference type="EMBL" id="ABX33168.1"/>
    </source>
</evidence>
<keyword evidence="5 11" id="KW-0347">Helicase</keyword>
<dbReference type="GO" id="GO:0000724">
    <property type="term" value="P:double-strand break repair via homologous recombination"/>
    <property type="evidence" value="ECO:0007669"/>
    <property type="project" value="UniProtKB-UniRule"/>
</dbReference>
<dbReference type="CDD" id="cd17933">
    <property type="entry name" value="DEXSc_RecD-like"/>
    <property type="match status" value="1"/>
</dbReference>
<reference evidence="14 15" key="1">
    <citation type="journal article" date="2004" name="Appl. Environ. Microbiol.">
        <title>Mineralization of individual congeners of linear alkylbenzenesulfonate by defined pairs of heterotrophic bacteria.</title>
        <authorList>
            <person name="Schleheck D."/>
            <person name="Knepper T.P."/>
            <person name="Fischer K."/>
            <person name="Cook A.M."/>
        </authorList>
    </citation>
    <scope>NUCLEOTIDE SEQUENCE [LARGE SCALE GENOMIC DNA]</scope>
    <source>
        <strain evidence="15">DSM 14801 / SPH-1</strain>
    </source>
</reference>
<dbReference type="InterPro" id="IPR049550">
    <property type="entry name" value="RecD_N"/>
</dbReference>
<protein>
    <recommendedName>
        <fullName evidence="11">RecBCD enzyme subunit RecD</fullName>
        <ecNumber evidence="11">5.6.2.3</ecNumber>
    </recommendedName>
    <alternativeName>
        <fullName evidence="11">DNA 5'-3' helicase subunit RecD</fullName>
    </alternativeName>
    <alternativeName>
        <fullName evidence="11">Exonuclease V subunit RecD</fullName>
        <shortName evidence="11">ExoV subunit RecD</shortName>
    </alternativeName>
    <alternativeName>
        <fullName evidence="11">Helicase/nuclease RecBCD subunit RecD</fullName>
    </alternativeName>
</protein>
<evidence type="ECO:0000256" key="9">
    <source>
        <dbReference type="ARBA" id="ARBA00023204"/>
    </source>
</evidence>
<dbReference type="Pfam" id="PF13245">
    <property type="entry name" value="AAA_19"/>
    <property type="match status" value="1"/>
</dbReference>
<feature type="compositionally biased region" description="Gly residues" evidence="12">
    <location>
        <begin position="616"/>
        <end position="634"/>
    </location>
</feature>
<keyword evidence="9 11" id="KW-0234">DNA repair</keyword>
<dbReference type="GeneID" id="24119319"/>
<dbReference type="GO" id="GO:0008854">
    <property type="term" value="F:exodeoxyribonuclease V activity"/>
    <property type="evidence" value="ECO:0007669"/>
    <property type="project" value="InterPro"/>
</dbReference>
<evidence type="ECO:0000256" key="5">
    <source>
        <dbReference type="ARBA" id="ARBA00022806"/>
    </source>
</evidence>
<dbReference type="Pfam" id="PF13538">
    <property type="entry name" value="UvrD_C_2"/>
    <property type="match status" value="1"/>
</dbReference>
<keyword evidence="7 11" id="KW-0067">ATP-binding</keyword>
<evidence type="ECO:0000256" key="10">
    <source>
        <dbReference type="ARBA" id="ARBA00023235"/>
    </source>
</evidence>
<accession>A9BRB0</accession>
<dbReference type="RefSeq" id="WP_012202454.1">
    <property type="nucleotide sequence ID" value="NC_010002.1"/>
</dbReference>
<feature type="domain" description="AAA+ ATPase" evidence="13">
    <location>
        <begin position="246"/>
        <end position="415"/>
    </location>
</feature>
<dbReference type="GO" id="GO:0017116">
    <property type="term" value="F:single-stranded DNA helicase activity"/>
    <property type="evidence" value="ECO:0007669"/>
    <property type="project" value="TreeGrafter"/>
</dbReference>
<dbReference type="NCBIfam" id="TIGR01447">
    <property type="entry name" value="recD"/>
    <property type="match status" value="1"/>
</dbReference>
<evidence type="ECO:0000313" key="15">
    <source>
        <dbReference type="Proteomes" id="UP000000784"/>
    </source>
</evidence>
<dbReference type="Proteomes" id="UP000000784">
    <property type="component" value="Chromosome"/>
</dbReference>